<evidence type="ECO:0000313" key="5">
    <source>
        <dbReference type="Proteomes" id="UP001600888"/>
    </source>
</evidence>
<evidence type="ECO:0000256" key="1">
    <source>
        <dbReference type="SAM" id="Coils"/>
    </source>
</evidence>
<dbReference type="PROSITE" id="PS50086">
    <property type="entry name" value="TBC_RABGAP"/>
    <property type="match status" value="1"/>
</dbReference>
<dbReference type="PANTHER" id="PTHR47219">
    <property type="entry name" value="RAB GTPASE-ACTIVATING PROTEIN 1-LIKE"/>
    <property type="match status" value="1"/>
</dbReference>
<proteinExistence type="predicted"/>
<organism evidence="4 5">
    <name type="scientific">Diaporthe vaccinii</name>
    <dbReference type="NCBI Taxonomy" id="105482"/>
    <lineage>
        <taxon>Eukaryota</taxon>
        <taxon>Fungi</taxon>
        <taxon>Dikarya</taxon>
        <taxon>Ascomycota</taxon>
        <taxon>Pezizomycotina</taxon>
        <taxon>Sordariomycetes</taxon>
        <taxon>Sordariomycetidae</taxon>
        <taxon>Diaporthales</taxon>
        <taxon>Diaporthaceae</taxon>
        <taxon>Diaporthe</taxon>
        <taxon>Diaporthe eres species complex</taxon>
    </lineage>
</organism>
<dbReference type="SMART" id="SM00164">
    <property type="entry name" value="TBC"/>
    <property type="match status" value="1"/>
</dbReference>
<dbReference type="Gene3D" id="1.10.10.750">
    <property type="entry name" value="Ypt/Rab-GAP domain of gyp1p, domain 1"/>
    <property type="match status" value="1"/>
</dbReference>
<feature type="compositionally biased region" description="Polar residues" evidence="2">
    <location>
        <begin position="370"/>
        <end position="380"/>
    </location>
</feature>
<dbReference type="Gene3D" id="1.10.8.270">
    <property type="entry name" value="putative rabgap domain of human tbc1 domain family member 14 like domains"/>
    <property type="match status" value="1"/>
</dbReference>
<feature type="region of interest" description="Disordered" evidence="2">
    <location>
        <begin position="468"/>
        <end position="542"/>
    </location>
</feature>
<feature type="domain" description="Rab-GAP TBC" evidence="3">
    <location>
        <begin position="436"/>
        <end position="693"/>
    </location>
</feature>
<dbReference type="SUPFAM" id="SSF47923">
    <property type="entry name" value="Ypt/Rab-GAP domain of gyp1p"/>
    <property type="match status" value="2"/>
</dbReference>
<feature type="compositionally biased region" description="Basic and acidic residues" evidence="2">
    <location>
        <begin position="83"/>
        <end position="96"/>
    </location>
</feature>
<feature type="compositionally biased region" description="Low complexity" evidence="2">
    <location>
        <begin position="61"/>
        <end position="72"/>
    </location>
</feature>
<feature type="compositionally biased region" description="Basic and acidic residues" evidence="2">
    <location>
        <begin position="31"/>
        <end position="49"/>
    </location>
</feature>
<accession>A0ABR4FGK4</accession>
<protein>
    <recommendedName>
        <fullName evidence="3">Rab-GAP TBC domain-containing protein</fullName>
    </recommendedName>
</protein>
<evidence type="ECO:0000256" key="2">
    <source>
        <dbReference type="SAM" id="MobiDB-lite"/>
    </source>
</evidence>
<feature type="region of interest" description="Disordered" evidence="2">
    <location>
        <begin position="1"/>
        <end position="297"/>
    </location>
</feature>
<keyword evidence="1" id="KW-0175">Coiled coil</keyword>
<dbReference type="InterPro" id="IPR050302">
    <property type="entry name" value="Rab_GAP_TBC_domain"/>
</dbReference>
<gene>
    <name evidence="4" type="ORF">FJTKL_05490</name>
</gene>
<dbReference type="InterPro" id="IPR035969">
    <property type="entry name" value="Rab-GAP_TBC_sf"/>
</dbReference>
<feature type="compositionally biased region" description="Basic and acidic residues" evidence="2">
    <location>
        <begin position="107"/>
        <end position="116"/>
    </location>
</feature>
<feature type="compositionally biased region" description="Low complexity" evidence="2">
    <location>
        <begin position="478"/>
        <end position="504"/>
    </location>
</feature>
<feature type="region of interest" description="Disordered" evidence="2">
    <location>
        <begin position="352"/>
        <end position="399"/>
    </location>
</feature>
<sequence length="936" mass="103333">MSVQQQDAPVRTPISPAAPVSPISPVSPVNHKPDDRDIESAADSDREMDSFEDAQDTVPDTSSIRSLTRRTSPIPKPQPTEPESNHDEDQPQDEQKTAPAAEPEVTTTKDDAKEDTKDEFEDVDSTPLAEDNDQSLAQPGRPSISPSQRLSLASNSQLAEVSLDDEAPQREKEAEPEVEDVKMSPSESQPKKTISLSSITSALPAMPWSPGAQESPKNLETPPAAAPTPASPGVPPAQVQVQAPAQGPAPPPPRKLASAFSWLSRSSSKDMTNSSPPDLSPRRNTASSVTTLASNPDMMLSKLEEEGGTNGVNGNVRNSLKDRFKAMRMREEAGITSLPDDGDKNGFANLLNKGPNGLAATTPAEEKDATSTQSPASPNPATAHLAPGTASGAVAGPSTLSDQPVDWDLWQSVVYEGPAAVAKTSAEELSRAIATGIPSAIRGVIWQVLAQSQSEQLEAVYRELVARGTDKEQDRHSNASLGASSNSNSVHSSASSVHSGDSGVNGAPPPPPKDDDPAAAKAQAASETERKKKKKKEDTASIQRLEKTIRKDVGARTAYSKFASAQGLQEGLFGVCKAYALYDEDVGYAQGMNFLIMPLLFNMSEEEAFCLLVRLMNQYHLRDLFIQDMPGLHMHLYQFERLLEDIEPALYCHLRRRGISPHLYATQWFLTLFSYRFPLQLVLRIYDLILSEGLSAVLKFGIVLMQKNAQTLLGMTDMSQLTTYLRDRLFDVYIESSPTANSILENGFFGSSTSSMDKEVYRADQLVHDACEVKITPEILKFYRTEWEEKTKTEKEQQLELETLRSQNTSYAAKLRKLETRLQAVDREQADLATELVHTKVENEELKDQNESLQGQVRELKIVIERQPIDIEEQWKLERDALIERNQRVHEENEKVEKEMAELEEQLVQTKMQYAEINSQHETLLRKWNDLKRTFA</sequence>
<feature type="compositionally biased region" description="Polar residues" evidence="2">
    <location>
        <begin position="269"/>
        <end position="294"/>
    </location>
</feature>
<dbReference type="InterPro" id="IPR000195">
    <property type="entry name" value="Rab-GAP-TBC_dom"/>
</dbReference>
<dbReference type="EMBL" id="JBAWTH010000001">
    <property type="protein sequence ID" value="KAL2293651.1"/>
    <property type="molecule type" value="Genomic_DNA"/>
</dbReference>
<dbReference type="Pfam" id="PF23436">
    <property type="entry name" value="RabGap-TBC_2"/>
    <property type="match status" value="1"/>
</dbReference>
<feature type="compositionally biased region" description="Polar residues" evidence="2">
    <location>
        <begin position="144"/>
        <end position="159"/>
    </location>
</feature>
<reference evidence="4 5" key="1">
    <citation type="submission" date="2024-03" db="EMBL/GenBank/DDBJ databases">
        <title>A high-quality draft genome sequence of Diaporthe vaccinii, a causative agent of upright dieback and viscid rot disease in cranberry plants.</title>
        <authorList>
            <person name="Sarrasin M."/>
            <person name="Lang B.F."/>
            <person name="Burger G."/>
        </authorList>
    </citation>
    <scope>NUCLEOTIDE SEQUENCE [LARGE SCALE GENOMIC DNA]</scope>
    <source>
        <strain evidence="4 5">IS7</strain>
    </source>
</reference>
<comment type="caution">
    <text evidence="4">The sequence shown here is derived from an EMBL/GenBank/DDBJ whole genome shotgun (WGS) entry which is preliminary data.</text>
</comment>
<dbReference type="Proteomes" id="UP001600888">
    <property type="component" value="Unassembled WGS sequence"/>
</dbReference>
<feature type="compositionally biased region" description="Pro residues" evidence="2">
    <location>
        <begin position="224"/>
        <end position="235"/>
    </location>
</feature>
<feature type="compositionally biased region" description="Polar residues" evidence="2">
    <location>
        <begin position="185"/>
        <end position="201"/>
    </location>
</feature>
<feature type="compositionally biased region" description="Basic and acidic residues" evidence="2">
    <location>
        <begin position="167"/>
        <end position="182"/>
    </location>
</feature>
<keyword evidence="5" id="KW-1185">Reference proteome</keyword>
<feature type="compositionally biased region" description="Low complexity" evidence="2">
    <location>
        <begin position="97"/>
        <end position="106"/>
    </location>
</feature>
<feature type="compositionally biased region" description="Basic and acidic residues" evidence="2">
    <location>
        <begin position="468"/>
        <end position="477"/>
    </location>
</feature>
<feature type="compositionally biased region" description="Low complexity" evidence="2">
    <location>
        <begin position="236"/>
        <end position="246"/>
    </location>
</feature>
<evidence type="ECO:0000313" key="4">
    <source>
        <dbReference type="EMBL" id="KAL2293651.1"/>
    </source>
</evidence>
<evidence type="ECO:0000259" key="3">
    <source>
        <dbReference type="PROSITE" id="PS50086"/>
    </source>
</evidence>
<feature type="compositionally biased region" description="Low complexity" evidence="2">
    <location>
        <begin position="13"/>
        <end position="29"/>
    </location>
</feature>
<dbReference type="Gene3D" id="1.10.472.80">
    <property type="entry name" value="Ypt/Rab-GAP domain of gyp1p, domain 3"/>
    <property type="match status" value="1"/>
</dbReference>
<name>A0ABR4FGK4_9PEZI</name>
<feature type="coiled-coil region" evidence="1">
    <location>
        <begin position="801"/>
        <end position="920"/>
    </location>
</feature>
<feature type="compositionally biased region" description="Low complexity" evidence="2">
    <location>
        <begin position="256"/>
        <end position="266"/>
    </location>
</feature>
<dbReference type="PANTHER" id="PTHR47219:SF9">
    <property type="entry name" value="GTPASE ACTIVATING PROTEIN AND CENTROSOME-ASSOCIATED, ISOFORM B"/>
    <property type="match status" value="1"/>
</dbReference>